<dbReference type="InterPro" id="IPR005302">
    <property type="entry name" value="MoCF_Sase_C"/>
</dbReference>
<dbReference type="PANTHER" id="PTHR14237">
    <property type="entry name" value="MOLYBDOPTERIN COFACTOR SULFURASE MOSC"/>
    <property type="match status" value="1"/>
</dbReference>
<dbReference type="GO" id="GO:0030170">
    <property type="term" value="F:pyridoxal phosphate binding"/>
    <property type="evidence" value="ECO:0007669"/>
    <property type="project" value="InterPro"/>
</dbReference>
<dbReference type="WBParaSite" id="PSAMB.scaffold6222size9931.g28101.t1">
    <property type="protein sequence ID" value="PSAMB.scaffold6222size9931.g28101.t1"/>
    <property type="gene ID" value="PSAMB.scaffold6222size9931.g28101"/>
</dbReference>
<proteinExistence type="predicted"/>
<name>A0A914X6I2_9BILA</name>
<sequence>MHLRGNFELAAAAGISIGALAVYELASKSSSFRRWLDDYMDPMVLIGTVGELHIHPIKSSRSHMVSEAFCSEVGLRCGELRDRYFVIINGDTKIALTALNIPRVVLIETAIRDNKLTMTAQQADPTTIDLNDVAQKANVVRVSCKGKQIEGLDCGDIAGAWLQQFLESTEPLRLLYFWPGLFNERQVVVDKNWEFIAVPYRKDEKYEMRNFRPNIAVVGCPAYDEDLWNEVRIGDQAKFVCVRACIRCPITTINPNTAEKAVDGEPLKTLKEYRRPPGEPQAQKKEWPVLGVQMGLDEAGVIKVGDPVYVRYKKFPH</sequence>
<accession>A0A914X6I2</accession>
<protein>
    <submittedName>
        <fullName evidence="3">MOSC domain-containing protein</fullName>
    </submittedName>
</protein>
<dbReference type="InterPro" id="IPR005303">
    <property type="entry name" value="MOCOS_middle"/>
</dbReference>
<evidence type="ECO:0000259" key="1">
    <source>
        <dbReference type="PROSITE" id="PS51340"/>
    </source>
</evidence>
<dbReference type="SUPFAM" id="SSF50800">
    <property type="entry name" value="PK beta-barrel domain-like"/>
    <property type="match status" value="1"/>
</dbReference>
<evidence type="ECO:0000313" key="2">
    <source>
        <dbReference type="Proteomes" id="UP000887566"/>
    </source>
</evidence>
<keyword evidence="2" id="KW-1185">Reference proteome</keyword>
<dbReference type="AlphaFoldDB" id="A0A914X6I2"/>
<dbReference type="SUPFAM" id="SSF141673">
    <property type="entry name" value="MOSC N-terminal domain-like"/>
    <property type="match status" value="1"/>
</dbReference>
<dbReference type="Pfam" id="PF03476">
    <property type="entry name" value="MOSC_N"/>
    <property type="match status" value="1"/>
</dbReference>
<dbReference type="PROSITE" id="PS51340">
    <property type="entry name" value="MOSC"/>
    <property type="match status" value="1"/>
</dbReference>
<dbReference type="Proteomes" id="UP000887566">
    <property type="component" value="Unplaced"/>
</dbReference>
<organism evidence="2 3">
    <name type="scientific">Plectus sambesii</name>
    <dbReference type="NCBI Taxonomy" id="2011161"/>
    <lineage>
        <taxon>Eukaryota</taxon>
        <taxon>Metazoa</taxon>
        <taxon>Ecdysozoa</taxon>
        <taxon>Nematoda</taxon>
        <taxon>Chromadorea</taxon>
        <taxon>Plectida</taxon>
        <taxon>Plectina</taxon>
        <taxon>Plectoidea</taxon>
        <taxon>Plectidae</taxon>
        <taxon>Plectus</taxon>
    </lineage>
</organism>
<dbReference type="PANTHER" id="PTHR14237:SF19">
    <property type="entry name" value="MITOCHONDRIAL AMIDOXIME REDUCING COMPONENT 1"/>
    <property type="match status" value="1"/>
</dbReference>
<evidence type="ECO:0000313" key="3">
    <source>
        <dbReference type="WBParaSite" id="PSAMB.scaffold6222size9931.g28101.t1"/>
    </source>
</evidence>
<dbReference type="InterPro" id="IPR011037">
    <property type="entry name" value="Pyrv_Knase-like_insert_dom_sf"/>
</dbReference>
<dbReference type="Pfam" id="PF03473">
    <property type="entry name" value="MOSC"/>
    <property type="match status" value="1"/>
</dbReference>
<reference evidence="3" key="1">
    <citation type="submission" date="2022-11" db="UniProtKB">
        <authorList>
            <consortium name="WormBaseParasite"/>
        </authorList>
    </citation>
    <scope>IDENTIFICATION</scope>
</reference>
<dbReference type="GO" id="GO:0003824">
    <property type="term" value="F:catalytic activity"/>
    <property type="evidence" value="ECO:0007669"/>
    <property type="project" value="InterPro"/>
</dbReference>
<feature type="domain" description="MOSC" evidence="1">
    <location>
        <begin position="80"/>
        <end position="311"/>
    </location>
</feature>
<dbReference type="GO" id="GO:0030151">
    <property type="term" value="F:molybdenum ion binding"/>
    <property type="evidence" value="ECO:0007669"/>
    <property type="project" value="InterPro"/>
</dbReference>